<dbReference type="EMBL" id="PECK01000001">
    <property type="protein sequence ID" value="TDZ98566.1"/>
    <property type="molecule type" value="Genomic_DNA"/>
</dbReference>
<dbReference type="AlphaFoldDB" id="A0A4R8SLI8"/>
<name>A0A4R8SLI8_9MYCO</name>
<dbReference type="EMBL" id="PECM01000009">
    <property type="protein sequence ID" value="TEA03096.1"/>
    <property type="molecule type" value="Genomic_DNA"/>
</dbReference>
<evidence type="ECO:0000313" key="3">
    <source>
        <dbReference type="Proteomes" id="UP000294844"/>
    </source>
</evidence>
<reference evidence="3 4" key="1">
    <citation type="journal article" date="2019" name="Sci. Rep.">
        <title>Extended insight into the Mycobacterium chelonae-abscessus complex through whole genome sequencing of Mycobacterium salmoniphilum outbreak and Mycobacterium salmoniphilum-like strains.</title>
        <authorList>
            <person name="Behra P.R.K."/>
            <person name="Das S."/>
            <person name="Pettersson B.M.F."/>
            <person name="Shirreff L."/>
            <person name="DuCote T."/>
            <person name="Jacobsson K.G."/>
            <person name="Ennis D.G."/>
            <person name="Kirsebom L.A."/>
        </authorList>
    </citation>
    <scope>NUCLEOTIDE SEQUENCE [LARGE SCALE GENOMIC DNA]</scope>
    <source>
        <strain evidence="2 3">CCUG 60883</strain>
        <strain evidence="1 4">CCUG 60885</strain>
    </source>
</reference>
<dbReference type="Proteomes" id="UP000294844">
    <property type="component" value="Unassembled WGS sequence"/>
</dbReference>
<accession>A0A4R8SLI8</accession>
<protein>
    <submittedName>
        <fullName evidence="1">Uncharacterized protein</fullName>
    </submittedName>
</protein>
<sequence>MYTTPSGFIQSLHMSPTLVDRGTGWNLAARVCSKGPCVTNKVPVVVVMRQVRLLGAVPASDALKKFAHGDIASYVSIPVAIGTARTF</sequence>
<evidence type="ECO:0000313" key="2">
    <source>
        <dbReference type="EMBL" id="TEA03096.1"/>
    </source>
</evidence>
<proteinExistence type="predicted"/>
<organism evidence="1 4">
    <name type="scientific">Mycobacteroides salmoniphilum</name>
    <dbReference type="NCBI Taxonomy" id="404941"/>
    <lineage>
        <taxon>Bacteria</taxon>
        <taxon>Bacillati</taxon>
        <taxon>Actinomycetota</taxon>
        <taxon>Actinomycetes</taxon>
        <taxon>Mycobacteriales</taxon>
        <taxon>Mycobacteriaceae</taxon>
        <taxon>Mycobacteroides</taxon>
    </lineage>
</organism>
<evidence type="ECO:0000313" key="4">
    <source>
        <dbReference type="Proteomes" id="UP000295685"/>
    </source>
</evidence>
<dbReference type="Proteomes" id="UP000295685">
    <property type="component" value="Unassembled WGS sequence"/>
</dbReference>
<evidence type="ECO:0000313" key="1">
    <source>
        <dbReference type="EMBL" id="TDZ98566.1"/>
    </source>
</evidence>
<keyword evidence="3" id="KW-1185">Reference proteome</keyword>
<gene>
    <name evidence="2" type="ORF">CCUG60883_03720</name>
    <name evidence="1" type="ORF">CCUG60885_00436</name>
</gene>
<comment type="caution">
    <text evidence="1">The sequence shown here is derived from an EMBL/GenBank/DDBJ whole genome shotgun (WGS) entry which is preliminary data.</text>
</comment>